<sequence>MKNFSLPSNSLALFCALILVACGDKKTKEEPKPLDVKTETLVARSWRVSADVTVTTQNGTTTTVDNYAVYPACAKDDFIQFKDDKTMIVDEGPTKCAASDPQRQTGVWSWNSDQTIMTMTDPTFSGRGTYSGPIDLNAAAFKLTLVDAIAGGTKTQTITYTGF</sequence>
<protein>
    <recommendedName>
        <fullName evidence="3">Lipocalin-like domain-containing protein</fullName>
    </recommendedName>
</protein>
<dbReference type="KEGG" id="hyj:FHG12_20630"/>
<accession>A0A5B8A4V9</accession>
<dbReference type="OrthoDB" id="799390at2"/>
<reference evidence="1 2" key="1">
    <citation type="submission" date="2019-06" db="EMBL/GenBank/DDBJ databases">
        <authorList>
            <person name="Srinivasan S."/>
        </authorList>
    </citation>
    <scope>NUCLEOTIDE SEQUENCE [LARGE SCALE GENOMIC DNA]</scope>
    <source>
        <strain evidence="1 2">17J68-5</strain>
    </source>
</reference>
<proteinExistence type="predicted"/>
<evidence type="ECO:0000313" key="1">
    <source>
        <dbReference type="EMBL" id="QDA62350.1"/>
    </source>
</evidence>
<evidence type="ECO:0000313" key="2">
    <source>
        <dbReference type="Proteomes" id="UP000305398"/>
    </source>
</evidence>
<organism evidence="1 2">
    <name type="scientific">Hymenobacter jejuensis</name>
    <dbReference type="NCBI Taxonomy" id="2502781"/>
    <lineage>
        <taxon>Bacteria</taxon>
        <taxon>Pseudomonadati</taxon>
        <taxon>Bacteroidota</taxon>
        <taxon>Cytophagia</taxon>
        <taxon>Cytophagales</taxon>
        <taxon>Hymenobacteraceae</taxon>
        <taxon>Hymenobacter</taxon>
    </lineage>
</organism>
<evidence type="ECO:0008006" key="3">
    <source>
        <dbReference type="Google" id="ProtNLM"/>
    </source>
</evidence>
<dbReference type="Proteomes" id="UP000305398">
    <property type="component" value="Chromosome"/>
</dbReference>
<dbReference type="RefSeq" id="WP_139517581.1">
    <property type="nucleotide sequence ID" value="NZ_CP040896.1"/>
</dbReference>
<keyword evidence="2" id="KW-1185">Reference proteome</keyword>
<gene>
    <name evidence="1" type="ORF">FHG12_20630</name>
</gene>
<dbReference type="AlphaFoldDB" id="A0A5B8A4V9"/>
<dbReference type="EMBL" id="CP040896">
    <property type="protein sequence ID" value="QDA62350.1"/>
    <property type="molecule type" value="Genomic_DNA"/>
</dbReference>
<dbReference type="PROSITE" id="PS51257">
    <property type="entry name" value="PROKAR_LIPOPROTEIN"/>
    <property type="match status" value="1"/>
</dbReference>
<name>A0A5B8A4V9_9BACT</name>